<evidence type="ECO:0000313" key="1">
    <source>
        <dbReference type="EMBL" id="KAK9153191.1"/>
    </source>
</evidence>
<gene>
    <name evidence="1" type="ORF">Sjap_000671</name>
</gene>
<dbReference type="Proteomes" id="UP001417504">
    <property type="component" value="Unassembled WGS sequence"/>
</dbReference>
<protein>
    <submittedName>
        <fullName evidence="1">Uncharacterized protein</fullName>
    </submittedName>
</protein>
<evidence type="ECO:0000313" key="2">
    <source>
        <dbReference type="Proteomes" id="UP001417504"/>
    </source>
</evidence>
<proteinExistence type="predicted"/>
<sequence length="96" mass="11079">MVDYGICLFIEWKRVSHDDKGISPVSDNAQIIEFGRPLLIVVPLSESFLDKLPKTWWKNMFKKRQCSISEMVKDITCLKDKILGDRGPIPTEVKNK</sequence>
<reference evidence="1 2" key="1">
    <citation type="submission" date="2024-01" db="EMBL/GenBank/DDBJ databases">
        <title>Genome assemblies of Stephania.</title>
        <authorList>
            <person name="Yang L."/>
        </authorList>
    </citation>
    <scope>NUCLEOTIDE SEQUENCE [LARGE SCALE GENOMIC DNA]</scope>
    <source>
        <strain evidence="1">QJT</strain>
        <tissue evidence="1">Leaf</tissue>
    </source>
</reference>
<comment type="caution">
    <text evidence="1">The sequence shown here is derived from an EMBL/GenBank/DDBJ whole genome shotgun (WGS) entry which is preliminary data.</text>
</comment>
<accession>A0AAP0PUA0</accession>
<organism evidence="1 2">
    <name type="scientific">Stephania japonica</name>
    <dbReference type="NCBI Taxonomy" id="461633"/>
    <lineage>
        <taxon>Eukaryota</taxon>
        <taxon>Viridiplantae</taxon>
        <taxon>Streptophyta</taxon>
        <taxon>Embryophyta</taxon>
        <taxon>Tracheophyta</taxon>
        <taxon>Spermatophyta</taxon>
        <taxon>Magnoliopsida</taxon>
        <taxon>Ranunculales</taxon>
        <taxon>Menispermaceae</taxon>
        <taxon>Menispermoideae</taxon>
        <taxon>Cissampelideae</taxon>
        <taxon>Stephania</taxon>
    </lineage>
</organism>
<keyword evidence="2" id="KW-1185">Reference proteome</keyword>
<dbReference type="EMBL" id="JBBNAE010000001">
    <property type="protein sequence ID" value="KAK9153191.1"/>
    <property type="molecule type" value="Genomic_DNA"/>
</dbReference>
<dbReference type="AlphaFoldDB" id="A0AAP0PUA0"/>
<name>A0AAP0PUA0_9MAGN</name>